<feature type="domain" description="Glycosyltransferase subfamily 4-like N-terminal" evidence="3">
    <location>
        <begin position="14"/>
        <end position="166"/>
    </location>
</feature>
<dbReference type="AlphaFoldDB" id="A0A7T7XNV5"/>
<accession>A0A7T7XNV5</accession>
<evidence type="ECO:0000259" key="3">
    <source>
        <dbReference type="Pfam" id="PF13439"/>
    </source>
</evidence>
<gene>
    <name evidence="4" type="ORF">JFL75_02475</name>
</gene>
<dbReference type="Pfam" id="PF00534">
    <property type="entry name" value="Glycos_transf_1"/>
    <property type="match status" value="1"/>
</dbReference>
<dbReference type="InterPro" id="IPR001296">
    <property type="entry name" value="Glyco_trans_1"/>
</dbReference>
<evidence type="ECO:0000256" key="1">
    <source>
        <dbReference type="ARBA" id="ARBA00022679"/>
    </source>
</evidence>
<proteinExistence type="predicted"/>
<dbReference type="PANTHER" id="PTHR46401">
    <property type="entry name" value="GLYCOSYLTRANSFERASE WBBK-RELATED"/>
    <property type="match status" value="1"/>
</dbReference>
<dbReference type="InterPro" id="IPR028098">
    <property type="entry name" value="Glyco_trans_4-like_N"/>
</dbReference>
<dbReference type="Proteomes" id="UP000595917">
    <property type="component" value="Chromosome"/>
</dbReference>
<dbReference type="SUPFAM" id="SSF53756">
    <property type="entry name" value="UDP-Glycosyltransferase/glycogen phosphorylase"/>
    <property type="match status" value="1"/>
</dbReference>
<protein>
    <submittedName>
        <fullName evidence="4">Glycosyltransferase family 4 protein</fullName>
    </submittedName>
</protein>
<evidence type="ECO:0000313" key="5">
    <source>
        <dbReference type="Proteomes" id="UP000595917"/>
    </source>
</evidence>
<dbReference type="Gene3D" id="3.40.50.2000">
    <property type="entry name" value="Glycogen Phosphorylase B"/>
    <property type="match status" value="2"/>
</dbReference>
<dbReference type="EMBL" id="CP067089">
    <property type="protein sequence ID" value="QQO09794.1"/>
    <property type="molecule type" value="Genomic_DNA"/>
</dbReference>
<sequence>MKIAIDCRVVESSGIGVYLRECLPFFVSSGNELLLLGDEKVLQKYVPIKSPNVTIFQYTDNPFSIKELTRMPGKVRRAVNSCGAYYSPYFNIPSGVRIPVYTTIHDVLFPDMPELTSKIGLILRMFFYRRAVRRSKCIFTVSEFSRSRIQHYFGTKKPVLVTYNGISNYLLAPGSGKPRKYLLFIGNIKKQKGLSVLTAAFAAARQEGLGMDLVIVGSAENFRTKDTEITASPRKDAFQGVSFTGHVSDDELLTYLRDAALLVQPSLYEGFGIPPLEAMSQGTPALVSDIPVFKEIYRGFPVSYFEAGNVLSLKEQLLLLCGNGIPPRVALTQKQRDTYTYQKTAGIILGEIT</sequence>
<dbReference type="CDD" id="cd03809">
    <property type="entry name" value="GT4_MtfB-like"/>
    <property type="match status" value="1"/>
</dbReference>
<evidence type="ECO:0000259" key="2">
    <source>
        <dbReference type="Pfam" id="PF00534"/>
    </source>
</evidence>
<feature type="domain" description="Glycosyl transferase family 1" evidence="2">
    <location>
        <begin position="176"/>
        <end position="298"/>
    </location>
</feature>
<reference evidence="4" key="1">
    <citation type="submission" date="2021-01" db="EMBL/GenBank/DDBJ databases">
        <title>Description of Breznakiella homolactica.</title>
        <authorList>
            <person name="Song Y."/>
            <person name="Brune A."/>
        </authorList>
    </citation>
    <scope>NUCLEOTIDE SEQUENCE</scope>
    <source>
        <strain evidence="4">RmG30</strain>
    </source>
</reference>
<dbReference type="KEGG" id="bhc:JFL75_02475"/>
<organism evidence="4 5">
    <name type="scientific">Breznakiella homolactica</name>
    <dbReference type="NCBI Taxonomy" id="2798577"/>
    <lineage>
        <taxon>Bacteria</taxon>
        <taxon>Pseudomonadati</taxon>
        <taxon>Spirochaetota</taxon>
        <taxon>Spirochaetia</taxon>
        <taxon>Spirochaetales</taxon>
        <taxon>Breznakiellaceae</taxon>
        <taxon>Breznakiella</taxon>
    </lineage>
</organism>
<dbReference type="Pfam" id="PF13439">
    <property type="entry name" value="Glyco_transf_4"/>
    <property type="match status" value="1"/>
</dbReference>
<evidence type="ECO:0000313" key="4">
    <source>
        <dbReference type="EMBL" id="QQO09794.1"/>
    </source>
</evidence>
<dbReference type="RefSeq" id="WP_215627097.1">
    <property type="nucleotide sequence ID" value="NZ_CP067089.2"/>
</dbReference>
<keyword evidence="5" id="KW-1185">Reference proteome</keyword>
<name>A0A7T7XNV5_9SPIR</name>
<keyword evidence="1" id="KW-0808">Transferase</keyword>
<dbReference type="GO" id="GO:0016757">
    <property type="term" value="F:glycosyltransferase activity"/>
    <property type="evidence" value="ECO:0007669"/>
    <property type="project" value="InterPro"/>
</dbReference>
<dbReference type="PANTHER" id="PTHR46401:SF2">
    <property type="entry name" value="GLYCOSYLTRANSFERASE WBBK-RELATED"/>
    <property type="match status" value="1"/>
</dbReference>